<dbReference type="SMART" id="SM00530">
    <property type="entry name" value="HTH_XRE"/>
    <property type="match status" value="1"/>
</dbReference>
<sequence length="256" mass="30101">MIKNLQELRKKGEISQEYLAKYLDISRPTLERIEKGERDITISQAKKLARLFELSLEELISGKSKGKIEVVFEGKDQNQPKEGVEIRISVPQKKLKKFKEALLYILEKVGSKPNVGMTVIYKLLYFIDFDYYEKFEEQIIGATYIKNHFGPTPVEFKKIVEMMEEHKELESIKSKYFDKEQKKYLPLRRADVSVFSGEEIKHIDDVLSRFADRSAKDLSDYSHKDVPWIAAEDGEKIDYESVFYRTRETSVREYED</sequence>
<dbReference type="InterPro" id="IPR001387">
    <property type="entry name" value="Cro/C1-type_HTH"/>
</dbReference>
<evidence type="ECO:0000256" key="1">
    <source>
        <dbReference type="ARBA" id="ARBA00023125"/>
    </source>
</evidence>
<dbReference type="Gene3D" id="1.10.260.40">
    <property type="entry name" value="lambda repressor-like DNA-binding domains"/>
    <property type="match status" value="1"/>
</dbReference>
<proteinExistence type="predicted"/>
<dbReference type="GO" id="GO:0003677">
    <property type="term" value="F:DNA binding"/>
    <property type="evidence" value="ECO:0007669"/>
    <property type="project" value="UniProtKB-KW"/>
</dbReference>
<evidence type="ECO:0000259" key="2">
    <source>
        <dbReference type="PROSITE" id="PS50943"/>
    </source>
</evidence>
<dbReference type="Proteomes" id="UP000033882">
    <property type="component" value="Unassembled WGS sequence"/>
</dbReference>
<protein>
    <recommendedName>
        <fullName evidence="2">HTH cro/C1-type domain-containing protein</fullName>
    </recommendedName>
</protein>
<evidence type="ECO:0000313" key="3">
    <source>
        <dbReference type="EMBL" id="KKU90383.1"/>
    </source>
</evidence>
<organism evidence="3 4">
    <name type="scientific">Candidatus Wolfebacteria bacterium GW2011_GWA2_47_9b</name>
    <dbReference type="NCBI Taxonomy" id="1619005"/>
    <lineage>
        <taxon>Bacteria</taxon>
        <taxon>Candidatus Wolfeibacteriota</taxon>
    </lineage>
</organism>
<comment type="caution">
    <text evidence="3">The sequence shown here is derived from an EMBL/GenBank/DDBJ whole genome shotgun (WGS) entry which is preliminary data.</text>
</comment>
<dbReference type="SUPFAM" id="SSF47413">
    <property type="entry name" value="lambda repressor-like DNA-binding domains"/>
    <property type="match status" value="1"/>
</dbReference>
<dbReference type="PANTHER" id="PTHR46558">
    <property type="entry name" value="TRACRIPTIONAL REGULATORY PROTEIN-RELATED-RELATED"/>
    <property type="match status" value="1"/>
</dbReference>
<keyword evidence="1" id="KW-0238">DNA-binding</keyword>
<dbReference type="Pfam" id="PF01381">
    <property type="entry name" value="HTH_3"/>
    <property type="match status" value="1"/>
</dbReference>
<name>A0A0G1WJ80_9BACT</name>
<dbReference type="EMBL" id="LCPB01000003">
    <property type="protein sequence ID" value="KKU90383.1"/>
    <property type="molecule type" value="Genomic_DNA"/>
</dbReference>
<dbReference type="AlphaFoldDB" id="A0A0G1WJ80"/>
<reference evidence="3 4" key="1">
    <citation type="journal article" date="2015" name="Nature">
        <title>rRNA introns, odd ribosomes, and small enigmatic genomes across a large radiation of phyla.</title>
        <authorList>
            <person name="Brown C.T."/>
            <person name="Hug L.A."/>
            <person name="Thomas B.C."/>
            <person name="Sharon I."/>
            <person name="Castelle C.J."/>
            <person name="Singh A."/>
            <person name="Wilkins M.J."/>
            <person name="Williams K.H."/>
            <person name="Banfield J.F."/>
        </authorList>
    </citation>
    <scope>NUCLEOTIDE SEQUENCE [LARGE SCALE GENOMIC DNA]</scope>
</reference>
<feature type="domain" description="HTH cro/C1-type" evidence="2">
    <location>
        <begin position="5"/>
        <end position="59"/>
    </location>
</feature>
<dbReference type="PANTHER" id="PTHR46558:SF4">
    <property type="entry name" value="DNA-BIDING PHAGE PROTEIN"/>
    <property type="match status" value="1"/>
</dbReference>
<dbReference type="InterPro" id="IPR010982">
    <property type="entry name" value="Lambda_DNA-bd_dom_sf"/>
</dbReference>
<dbReference type="PROSITE" id="PS50943">
    <property type="entry name" value="HTH_CROC1"/>
    <property type="match status" value="1"/>
</dbReference>
<accession>A0A0G1WJ80</accession>
<evidence type="ECO:0000313" key="4">
    <source>
        <dbReference type="Proteomes" id="UP000033882"/>
    </source>
</evidence>
<dbReference type="Pfam" id="PF13274">
    <property type="entry name" value="SocA_Panacea"/>
    <property type="match status" value="1"/>
</dbReference>
<gene>
    <name evidence="3" type="ORF">UY19_C0003G0038</name>
</gene>
<dbReference type="InterPro" id="IPR025272">
    <property type="entry name" value="SocA_Panacea"/>
</dbReference>
<dbReference type="CDD" id="cd00093">
    <property type="entry name" value="HTH_XRE"/>
    <property type="match status" value="1"/>
</dbReference>